<accession>A0ACA9SSM5</accession>
<dbReference type="Proteomes" id="UP000789920">
    <property type="component" value="Unassembled WGS sequence"/>
</dbReference>
<evidence type="ECO:0000313" key="1">
    <source>
        <dbReference type="EMBL" id="CAG8847748.1"/>
    </source>
</evidence>
<sequence length="56" mass="6892">TKFMGKYKDLLLSYDIKIQYAYSKHGIAIAERDYQEFEKHAYFWQDTIDFYLPLFK</sequence>
<organism evidence="1 2">
    <name type="scientific">Racocetra persica</name>
    <dbReference type="NCBI Taxonomy" id="160502"/>
    <lineage>
        <taxon>Eukaryota</taxon>
        <taxon>Fungi</taxon>
        <taxon>Fungi incertae sedis</taxon>
        <taxon>Mucoromycota</taxon>
        <taxon>Glomeromycotina</taxon>
        <taxon>Glomeromycetes</taxon>
        <taxon>Diversisporales</taxon>
        <taxon>Gigasporaceae</taxon>
        <taxon>Racocetra</taxon>
    </lineage>
</organism>
<proteinExistence type="predicted"/>
<reference evidence="1" key="1">
    <citation type="submission" date="2021-06" db="EMBL/GenBank/DDBJ databases">
        <authorList>
            <person name="Kallberg Y."/>
            <person name="Tangrot J."/>
            <person name="Rosling A."/>
        </authorList>
    </citation>
    <scope>NUCLEOTIDE SEQUENCE</scope>
    <source>
        <strain evidence="1">MA461A</strain>
    </source>
</reference>
<comment type="caution">
    <text evidence="1">The sequence shown here is derived from an EMBL/GenBank/DDBJ whole genome shotgun (WGS) entry which is preliminary data.</text>
</comment>
<keyword evidence="2" id="KW-1185">Reference proteome</keyword>
<feature type="non-terminal residue" evidence="1">
    <location>
        <position position="1"/>
    </location>
</feature>
<dbReference type="EMBL" id="CAJVQC010157429">
    <property type="protein sequence ID" value="CAG8847748.1"/>
    <property type="molecule type" value="Genomic_DNA"/>
</dbReference>
<protein>
    <submittedName>
        <fullName evidence="1">9378_t:CDS:1</fullName>
    </submittedName>
</protein>
<evidence type="ECO:0000313" key="2">
    <source>
        <dbReference type="Proteomes" id="UP000789920"/>
    </source>
</evidence>
<feature type="non-terminal residue" evidence="1">
    <location>
        <position position="56"/>
    </location>
</feature>
<name>A0ACA9SSM5_9GLOM</name>
<gene>
    <name evidence="1" type="ORF">RPERSI_LOCUS34788</name>
</gene>